<protein>
    <submittedName>
        <fullName evidence="1">Uncharacterized protein</fullName>
    </submittedName>
</protein>
<name>A0A9X7SAX1_STRDY</name>
<dbReference type="AlphaFoldDB" id="A0A9X7SAX1"/>
<reference evidence="1 2" key="1">
    <citation type="submission" date="2018-10" db="EMBL/GenBank/DDBJ databases">
        <title>Comparative Genomics Analysis of the Streptococcus dysgalactiae subspecies dysgalactiae.</title>
        <authorList>
            <person name="Koh T.H."/>
            <person name="Abdul Rahman N."/>
            <person name="Sessions O.M."/>
        </authorList>
    </citation>
    <scope>NUCLEOTIDE SEQUENCE [LARGE SCALE GENOMIC DNA]</scope>
    <source>
        <strain evidence="1 2">DB60705-15</strain>
    </source>
</reference>
<evidence type="ECO:0000313" key="1">
    <source>
        <dbReference type="EMBL" id="QGH01416.1"/>
    </source>
</evidence>
<sequence length="86" mass="9793">MSQPKEIDLRILKRAMVETITNYTPSVESFDISSNDVIESNKELAQFIVSELTPQLQSALEKALDPDIDFDTFMRLNNIKMAISKD</sequence>
<accession>A0A9X7SAX1</accession>
<organism evidence="1 2">
    <name type="scientific">Streptococcus dysgalactiae subsp. dysgalactiae</name>
    <dbReference type="NCBI Taxonomy" id="99822"/>
    <lineage>
        <taxon>Bacteria</taxon>
        <taxon>Bacillati</taxon>
        <taxon>Bacillota</taxon>
        <taxon>Bacilli</taxon>
        <taxon>Lactobacillales</taxon>
        <taxon>Streptococcaceae</taxon>
        <taxon>Streptococcus</taxon>
    </lineage>
</organism>
<dbReference type="Proteomes" id="UP000347383">
    <property type="component" value="Chromosome"/>
</dbReference>
<proteinExistence type="predicted"/>
<dbReference type="RefSeq" id="WP_155778383.1">
    <property type="nucleotide sequence ID" value="NZ_CP033165.1"/>
</dbReference>
<dbReference type="EMBL" id="CP033165">
    <property type="protein sequence ID" value="QGH01416.1"/>
    <property type="molecule type" value="Genomic_DNA"/>
</dbReference>
<evidence type="ECO:0000313" key="2">
    <source>
        <dbReference type="Proteomes" id="UP000347383"/>
    </source>
</evidence>
<gene>
    <name evidence="1" type="ORF">EA457_02060</name>
</gene>